<dbReference type="GO" id="GO:0046656">
    <property type="term" value="P:folic acid biosynthetic process"/>
    <property type="evidence" value="ECO:0007669"/>
    <property type="project" value="UniProtKB-KW"/>
</dbReference>
<name>A0A432WR52_9GAMM</name>
<dbReference type="NCBIfam" id="TIGR01498">
    <property type="entry name" value="folK"/>
    <property type="match status" value="1"/>
</dbReference>
<dbReference type="InterPro" id="IPR000550">
    <property type="entry name" value="Hppk"/>
</dbReference>
<dbReference type="GO" id="GO:0003848">
    <property type="term" value="F:2-amino-4-hydroxy-6-hydroxymethyldihydropteridine diphosphokinase activity"/>
    <property type="evidence" value="ECO:0007669"/>
    <property type="project" value="UniProtKB-EC"/>
</dbReference>
<dbReference type="GO" id="GO:0005524">
    <property type="term" value="F:ATP binding"/>
    <property type="evidence" value="ECO:0007669"/>
    <property type="project" value="UniProtKB-KW"/>
</dbReference>
<dbReference type="EMBL" id="PIPP01000004">
    <property type="protein sequence ID" value="RUO36209.1"/>
    <property type="molecule type" value="Genomic_DNA"/>
</dbReference>
<evidence type="ECO:0000256" key="10">
    <source>
        <dbReference type="ARBA" id="ARBA00029409"/>
    </source>
</evidence>
<dbReference type="Pfam" id="PF01288">
    <property type="entry name" value="HPPK"/>
    <property type="match status" value="1"/>
</dbReference>
<keyword evidence="6" id="KW-0547">Nucleotide-binding</keyword>
<dbReference type="RefSeq" id="WP_126808268.1">
    <property type="nucleotide sequence ID" value="NZ_PIPP01000004.1"/>
</dbReference>
<keyword evidence="7 14" id="KW-0418">Kinase</keyword>
<evidence type="ECO:0000256" key="11">
    <source>
        <dbReference type="ARBA" id="ARBA00029766"/>
    </source>
</evidence>
<evidence type="ECO:0000256" key="8">
    <source>
        <dbReference type="ARBA" id="ARBA00022840"/>
    </source>
</evidence>
<evidence type="ECO:0000259" key="13">
    <source>
        <dbReference type="PROSITE" id="PS00794"/>
    </source>
</evidence>
<keyword evidence="5" id="KW-0808">Transferase</keyword>
<dbReference type="GO" id="GO:0016301">
    <property type="term" value="F:kinase activity"/>
    <property type="evidence" value="ECO:0007669"/>
    <property type="project" value="UniProtKB-KW"/>
</dbReference>
<evidence type="ECO:0000256" key="5">
    <source>
        <dbReference type="ARBA" id="ARBA00022679"/>
    </source>
</evidence>
<comment type="pathway">
    <text evidence="1">Cofactor biosynthesis; tetrahydrofolate biosynthesis; 2-amino-4-hydroxy-6-hydroxymethyl-7,8-dihydropteridine diphosphate from 7,8-dihydroneopterin triphosphate: step 4/4.</text>
</comment>
<evidence type="ECO:0000256" key="1">
    <source>
        <dbReference type="ARBA" id="ARBA00005051"/>
    </source>
</evidence>
<evidence type="ECO:0000313" key="14">
    <source>
        <dbReference type="EMBL" id="RUO36209.1"/>
    </source>
</evidence>
<dbReference type="InterPro" id="IPR035907">
    <property type="entry name" value="Hppk_sf"/>
</dbReference>
<comment type="caution">
    <text evidence="14">The sequence shown here is derived from an EMBL/GenBank/DDBJ whole genome shotgun (WGS) entry which is preliminary data.</text>
</comment>
<dbReference type="CDD" id="cd00483">
    <property type="entry name" value="HPPK"/>
    <property type="match status" value="1"/>
</dbReference>
<proteinExistence type="inferred from homology"/>
<evidence type="ECO:0000256" key="9">
    <source>
        <dbReference type="ARBA" id="ARBA00022909"/>
    </source>
</evidence>
<evidence type="ECO:0000256" key="3">
    <source>
        <dbReference type="ARBA" id="ARBA00013253"/>
    </source>
</evidence>
<dbReference type="PROSITE" id="PS00794">
    <property type="entry name" value="HPPK"/>
    <property type="match status" value="1"/>
</dbReference>
<organism evidence="14 15">
    <name type="scientific">Aliidiomarina shirensis</name>
    <dbReference type="NCBI Taxonomy" id="1048642"/>
    <lineage>
        <taxon>Bacteria</taxon>
        <taxon>Pseudomonadati</taxon>
        <taxon>Pseudomonadota</taxon>
        <taxon>Gammaproteobacteria</taxon>
        <taxon>Alteromonadales</taxon>
        <taxon>Idiomarinaceae</taxon>
        <taxon>Aliidiomarina</taxon>
    </lineage>
</organism>
<keyword evidence="9" id="KW-0289">Folate biosynthesis</keyword>
<evidence type="ECO:0000256" key="2">
    <source>
        <dbReference type="ARBA" id="ARBA00005810"/>
    </source>
</evidence>
<dbReference type="AlphaFoldDB" id="A0A432WR52"/>
<evidence type="ECO:0000256" key="12">
    <source>
        <dbReference type="ARBA" id="ARBA00033413"/>
    </source>
</evidence>
<reference evidence="15" key="1">
    <citation type="journal article" date="2018" name="Front. Microbiol.">
        <title>Genome-Based Analysis Reveals the Taxonomy and Diversity of the Family Idiomarinaceae.</title>
        <authorList>
            <person name="Liu Y."/>
            <person name="Lai Q."/>
            <person name="Shao Z."/>
        </authorList>
    </citation>
    <scope>NUCLEOTIDE SEQUENCE [LARGE SCALE GENOMIC DNA]</scope>
    <source>
        <strain evidence="15">AIS</strain>
    </source>
</reference>
<comment type="similarity">
    <text evidence="2">Belongs to the HPPK family.</text>
</comment>
<dbReference type="GO" id="GO:0046654">
    <property type="term" value="P:tetrahydrofolate biosynthetic process"/>
    <property type="evidence" value="ECO:0007669"/>
    <property type="project" value="UniProtKB-UniPathway"/>
</dbReference>
<comment type="function">
    <text evidence="10">Catalyzes the transfer of pyrophosphate from adenosine triphosphate (ATP) to 6-hydroxymethyl-7,8-dihydropterin, an enzymatic step in folate biosynthesis pathway.</text>
</comment>
<keyword evidence="15" id="KW-1185">Reference proteome</keyword>
<evidence type="ECO:0000256" key="7">
    <source>
        <dbReference type="ARBA" id="ARBA00022777"/>
    </source>
</evidence>
<keyword evidence="8" id="KW-0067">ATP-binding</keyword>
<feature type="domain" description="7,8-dihydro-6-hydroxymethylpterin-pyrophosphokinase" evidence="13">
    <location>
        <begin position="88"/>
        <end position="99"/>
    </location>
</feature>
<dbReference type="PANTHER" id="PTHR43071">
    <property type="entry name" value="2-AMINO-4-HYDROXY-6-HYDROXYMETHYLDIHYDROPTERIDINE PYROPHOSPHOKINASE"/>
    <property type="match status" value="1"/>
</dbReference>
<dbReference type="Proteomes" id="UP000286934">
    <property type="component" value="Unassembled WGS sequence"/>
</dbReference>
<evidence type="ECO:0000256" key="4">
    <source>
        <dbReference type="ARBA" id="ARBA00016218"/>
    </source>
</evidence>
<dbReference type="SUPFAM" id="SSF55083">
    <property type="entry name" value="6-hydroxymethyl-7,8-dihydropterin pyrophosphokinase, HPPK"/>
    <property type="match status" value="1"/>
</dbReference>
<dbReference type="OrthoDB" id="9808041at2"/>
<protein>
    <recommendedName>
        <fullName evidence="4">2-amino-4-hydroxy-6-hydroxymethyldihydropteridine pyrophosphokinase</fullName>
        <ecNumber evidence="3">2.7.6.3</ecNumber>
    </recommendedName>
    <alternativeName>
        <fullName evidence="11">6-hydroxymethyl-7,8-dihydropterin pyrophosphokinase</fullName>
    </alternativeName>
    <alternativeName>
        <fullName evidence="12">7,8-dihydro-6-hydroxymethylpterin-pyrophosphokinase</fullName>
    </alternativeName>
</protein>
<gene>
    <name evidence="14" type="primary">folK</name>
    <name evidence="14" type="ORF">CWE13_10100</name>
</gene>
<dbReference type="UniPathway" id="UPA00077">
    <property type="reaction ID" value="UER00155"/>
</dbReference>
<accession>A0A432WR52</accession>
<sequence>MVKFYIGLGANLQQPAEAIASALQNLYVHPDVHNLQCSSLYHSKPMGPQDQPDYVNAVATFETELEPLRVLDLLQQIEHQHGRTRKRHWGPRTLDLDVLLADHLVINHERLTVPHPGIELREFVLIPLAEIAPELDLPNGKSVKSLALSIPDNELRILAPAPSFKQ</sequence>
<dbReference type="PANTHER" id="PTHR43071:SF1">
    <property type="entry name" value="2-AMINO-4-HYDROXY-6-HYDROXYMETHYLDIHYDROPTERIDINE PYROPHOSPHOKINASE"/>
    <property type="match status" value="1"/>
</dbReference>
<dbReference type="EC" id="2.7.6.3" evidence="3"/>
<dbReference type="Gene3D" id="3.30.70.560">
    <property type="entry name" value="7,8-Dihydro-6-hydroxymethylpterin-pyrophosphokinase HPPK"/>
    <property type="match status" value="1"/>
</dbReference>
<evidence type="ECO:0000313" key="15">
    <source>
        <dbReference type="Proteomes" id="UP000286934"/>
    </source>
</evidence>
<evidence type="ECO:0000256" key="6">
    <source>
        <dbReference type="ARBA" id="ARBA00022741"/>
    </source>
</evidence>